<sequence>MKKIFKNIPEKIEIISICTIKQYDKYYEKDKKLELLMIGSDHNNEIKSSLCQSDTEYE</sequence>
<reference evidence="1" key="1">
    <citation type="submission" date="2019-07" db="EMBL/GenBank/DDBJ databases">
        <title>The discovery of a new lineage B mimivirus raises questions about particles surface fibrils.</title>
        <authorList>
            <person name="Silva L.K.S."/>
            <person name="Rodrigues R.A.L."/>
            <person name="Andrade A.C.S.P."/>
            <person name="Hikida H."/>
            <person name="Andreani J."/>
            <person name="Levasseur A."/>
            <person name="La Scola B."/>
            <person name="Abrahao J.S."/>
        </authorList>
    </citation>
    <scope>NUCLEOTIDE SEQUENCE</scope>
    <source>
        <strain evidence="1">B60</strain>
    </source>
</reference>
<name>A0A6G6ACD1_9VIRU</name>
<dbReference type="EMBL" id="MN175499">
    <property type="protein sequence ID" value="QID06509.1"/>
    <property type="molecule type" value="Genomic_DNA"/>
</dbReference>
<evidence type="ECO:0000313" key="1">
    <source>
        <dbReference type="EMBL" id="QID06509.1"/>
    </source>
</evidence>
<protein>
    <submittedName>
        <fullName evidence="1">Uncharacterized protein</fullName>
    </submittedName>
</protein>
<accession>A0A6G6ACD1</accession>
<organism evidence="1">
    <name type="scientific">Borely moumouvirus</name>
    <dbReference type="NCBI Taxonomy" id="2712067"/>
    <lineage>
        <taxon>Viruses</taxon>
        <taxon>Varidnaviria</taxon>
        <taxon>Bamfordvirae</taxon>
        <taxon>Nucleocytoviricota</taxon>
        <taxon>Megaviricetes</taxon>
        <taxon>Imitervirales</taxon>
        <taxon>Mimiviridae</taxon>
        <taxon>Megamimivirinae</taxon>
        <taxon>Moumouvirus</taxon>
    </lineage>
</organism>
<proteinExistence type="predicted"/>